<proteinExistence type="predicted"/>
<name>A0A9Q0BVZ2_9MUSC</name>
<sequence>MSHERTFCLLSALGKAFVCRFSHLSATPTRCERRRISVTCWSAWAPRKDARLAPQNYWIHSQELRDFQGMWVLRWVVAWADEMGAGRLSTLSLSPSLSLSLSLSL</sequence>
<reference evidence="1" key="1">
    <citation type="journal article" date="2023" name="Genome Biol. Evol.">
        <title>Long-read-based Genome Assembly of Drosophila gunungcola Reveals Fewer Chemosensory Genes in Flower-breeding Species.</title>
        <authorList>
            <person name="Negi A."/>
            <person name="Liao B.Y."/>
            <person name="Yeh S.D."/>
        </authorList>
    </citation>
    <scope>NUCLEOTIDE SEQUENCE</scope>
    <source>
        <strain evidence="1">Sukarami</strain>
    </source>
</reference>
<accession>A0A9Q0BVZ2</accession>
<comment type="caution">
    <text evidence="1">The sequence shown here is derived from an EMBL/GenBank/DDBJ whole genome shotgun (WGS) entry which is preliminary data.</text>
</comment>
<dbReference type="Proteomes" id="UP001059596">
    <property type="component" value="Chromosome 3R"/>
</dbReference>
<evidence type="ECO:0000313" key="1">
    <source>
        <dbReference type="EMBL" id="KAI8046727.1"/>
    </source>
</evidence>
<dbReference type="AlphaFoldDB" id="A0A9Q0BVZ2"/>
<keyword evidence="2" id="KW-1185">Reference proteome</keyword>
<gene>
    <name evidence="1" type="ORF">M5D96_002940</name>
</gene>
<protein>
    <submittedName>
        <fullName evidence="1">Uncharacterized protein</fullName>
    </submittedName>
</protein>
<organism evidence="1 2">
    <name type="scientific">Drosophila gunungcola</name>
    <name type="common">fruit fly</name>
    <dbReference type="NCBI Taxonomy" id="103775"/>
    <lineage>
        <taxon>Eukaryota</taxon>
        <taxon>Metazoa</taxon>
        <taxon>Ecdysozoa</taxon>
        <taxon>Arthropoda</taxon>
        <taxon>Hexapoda</taxon>
        <taxon>Insecta</taxon>
        <taxon>Pterygota</taxon>
        <taxon>Neoptera</taxon>
        <taxon>Endopterygota</taxon>
        <taxon>Diptera</taxon>
        <taxon>Brachycera</taxon>
        <taxon>Muscomorpha</taxon>
        <taxon>Ephydroidea</taxon>
        <taxon>Drosophilidae</taxon>
        <taxon>Drosophila</taxon>
        <taxon>Sophophora</taxon>
    </lineage>
</organism>
<dbReference type="EMBL" id="JAMKOV010000001">
    <property type="protein sequence ID" value="KAI8046727.1"/>
    <property type="molecule type" value="Genomic_DNA"/>
</dbReference>
<evidence type="ECO:0000313" key="2">
    <source>
        <dbReference type="Proteomes" id="UP001059596"/>
    </source>
</evidence>